<comment type="similarity">
    <text evidence="1">Belongs to the sigma-70 factor family. ECF subfamily.</text>
</comment>
<organism evidence="6 7">
    <name type="scientific">Adhaeribacter radiodurans</name>
    <dbReference type="NCBI Taxonomy" id="2745197"/>
    <lineage>
        <taxon>Bacteria</taxon>
        <taxon>Pseudomonadati</taxon>
        <taxon>Bacteroidota</taxon>
        <taxon>Cytophagia</taxon>
        <taxon>Cytophagales</taxon>
        <taxon>Hymenobacteraceae</taxon>
        <taxon>Adhaeribacter</taxon>
    </lineage>
</organism>
<gene>
    <name evidence="6" type="ORF">HUW48_21920</name>
</gene>
<dbReference type="GO" id="GO:0006352">
    <property type="term" value="P:DNA-templated transcription initiation"/>
    <property type="evidence" value="ECO:0007669"/>
    <property type="project" value="InterPro"/>
</dbReference>
<accession>A0A7L7LCU6</accession>
<dbReference type="KEGG" id="add:HUW48_21920"/>
<evidence type="ECO:0000256" key="4">
    <source>
        <dbReference type="ARBA" id="ARBA00023163"/>
    </source>
</evidence>
<dbReference type="PANTHER" id="PTHR43133:SF46">
    <property type="entry name" value="RNA POLYMERASE SIGMA-70 FACTOR ECF SUBFAMILY"/>
    <property type="match status" value="1"/>
</dbReference>
<reference evidence="6 7" key="1">
    <citation type="submission" date="2020-06" db="EMBL/GenBank/DDBJ databases">
        <authorList>
            <person name="Hwang Y.J."/>
        </authorList>
    </citation>
    <scope>NUCLEOTIDE SEQUENCE [LARGE SCALE GENOMIC DNA]</scope>
    <source>
        <strain evidence="6 7">KUDC8001</strain>
    </source>
</reference>
<dbReference type="Pfam" id="PF08281">
    <property type="entry name" value="Sigma70_r4_2"/>
    <property type="match status" value="1"/>
</dbReference>
<keyword evidence="4" id="KW-0804">Transcription</keyword>
<evidence type="ECO:0000313" key="6">
    <source>
        <dbReference type="EMBL" id="QMU30514.1"/>
    </source>
</evidence>
<evidence type="ECO:0000256" key="3">
    <source>
        <dbReference type="ARBA" id="ARBA00023082"/>
    </source>
</evidence>
<evidence type="ECO:0000256" key="1">
    <source>
        <dbReference type="ARBA" id="ARBA00010641"/>
    </source>
</evidence>
<evidence type="ECO:0000313" key="7">
    <source>
        <dbReference type="Proteomes" id="UP000514509"/>
    </source>
</evidence>
<name>A0A7L7LCU6_9BACT</name>
<dbReference type="Proteomes" id="UP000514509">
    <property type="component" value="Chromosome"/>
</dbReference>
<dbReference type="AlphaFoldDB" id="A0A7L7LCU6"/>
<dbReference type="Gene3D" id="1.10.1740.10">
    <property type="match status" value="1"/>
</dbReference>
<dbReference type="PANTHER" id="PTHR43133">
    <property type="entry name" value="RNA POLYMERASE ECF-TYPE SIGMA FACTO"/>
    <property type="match status" value="1"/>
</dbReference>
<dbReference type="InterPro" id="IPR014284">
    <property type="entry name" value="RNA_pol_sigma-70_dom"/>
</dbReference>
<evidence type="ECO:0000256" key="2">
    <source>
        <dbReference type="ARBA" id="ARBA00023015"/>
    </source>
</evidence>
<keyword evidence="3" id="KW-0731">Sigma factor</keyword>
<dbReference type="SUPFAM" id="SSF88946">
    <property type="entry name" value="Sigma2 domain of RNA polymerase sigma factors"/>
    <property type="match status" value="1"/>
</dbReference>
<dbReference type="RefSeq" id="WP_182412961.1">
    <property type="nucleotide sequence ID" value="NZ_CP055153.1"/>
</dbReference>
<evidence type="ECO:0000259" key="5">
    <source>
        <dbReference type="Pfam" id="PF08281"/>
    </source>
</evidence>
<keyword evidence="7" id="KW-1185">Reference proteome</keyword>
<dbReference type="GO" id="GO:0003677">
    <property type="term" value="F:DNA binding"/>
    <property type="evidence" value="ECO:0007669"/>
    <property type="project" value="InterPro"/>
</dbReference>
<proteinExistence type="inferred from homology"/>
<dbReference type="GO" id="GO:0016987">
    <property type="term" value="F:sigma factor activity"/>
    <property type="evidence" value="ECO:0007669"/>
    <property type="project" value="UniProtKB-KW"/>
</dbReference>
<dbReference type="Gene3D" id="1.10.10.10">
    <property type="entry name" value="Winged helix-like DNA-binding domain superfamily/Winged helix DNA-binding domain"/>
    <property type="match status" value="1"/>
</dbReference>
<dbReference type="EMBL" id="CP055153">
    <property type="protein sequence ID" value="QMU30514.1"/>
    <property type="molecule type" value="Genomic_DNA"/>
</dbReference>
<protein>
    <submittedName>
        <fullName evidence="6">Sigma-70 family RNA polymerase sigma factor</fullName>
    </submittedName>
</protein>
<sequence length="183" mass="21335">MKRRPEEDIALIAAFRRGDLKPLDKFYFTHRQQFVKWMENTFRLSSAEAIDIYQDAHGVLYKILVTDKLTENGSSLKTFVFGIGRNIALKKIIKRAKEEKALNEIARNGAQDNTADLTELQDIIMAIYEKLPEPCKSILRMYYFDEFSMQEIADELGYKSEDVAKNQKCRCLKTIRDKLLITR</sequence>
<dbReference type="NCBIfam" id="TIGR02937">
    <property type="entry name" value="sigma70-ECF"/>
    <property type="match status" value="1"/>
</dbReference>
<dbReference type="InterPro" id="IPR013324">
    <property type="entry name" value="RNA_pol_sigma_r3/r4-like"/>
</dbReference>
<keyword evidence="2" id="KW-0805">Transcription regulation</keyword>
<dbReference type="InterPro" id="IPR013325">
    <property type="entry name" value="RNA_pol_sigma_r2"/>
</dbReference>
<reference evidence="6 7" key="2">
    <citation type="submission" date="2020-08" db="EMBL/GenBank/DDBJ databases">
        <title>Adhaeribacter dokdonensis sp. nov., isolated from the rhizosphere of Elymus tsukushiensis, a plant native to the Dokdo Islands, Republic of Korea.</title>
        <authorList>
            <person name="Ghim S.Y."/>
        </authorList>
    </citation>
    <scope>NUCLEOTIDE SEQUENCE [LARGE SCALE GENOMIC DNA]</scope>
    <source>
        <strain evidence="6 7">KUDC8001</strain>
    </source>
</reference>
<dbReference type="InterPro" id="IPR013249">
    <property type="entry name" value="RNA_pol_sigma70_r4_t2"/>
</dbReference>
<feature type="domain" description="RNA polymerase sigma factor 70 region 4 type 2" evidence="5">
    <location>
        <begin position="123"/>
        <end position="158"/>
    </location>
</feature>
<dbReference type="SUPFAM" id="SSF88659">
    <property type="entry name" value="Sigma3 and sigma4 domains of RNA polymerase sigma factors"/>
    <property type="match status" value="1"/>
</dbReference>
<dbReference type="InterPro" id="IPR039425">
    <property type="entry name" value="RNA_pol_sigma-70-like"/>
</dbReference>
<dbReference type="InterPro" id="IPR036388">
    <property type="entry name" value="WH-like_DNA-bd_sf"/>
</dbReference>